<evidence type="ECO:0000313" key="2">
    <source>
        <dbReference type="Proteomes" id="UP000319212"/>
    </source>
</evidence>
<dbReference type="PANTHER" id="PTHR43102:SF2">
    <property type="entry name" value="GAF DOMAIN-CONTAINING PROTEIN"/>
    <property type="match status" value="1"/>
</dbReference>
<comment type="caution">
    <text evidence="1">The sequence shown here is derived from an EMBL/GenBank/DDBJ whole genome shotgun (WGS) entry which is preliminary data.</text>
</comment>
<evidence type="ECO:0000313" key="1">
    <source>
        <dbReference type="EMBL" id="TPG23582.1"/>
    </source>
</evidence>
<dbReference type="EMBL" id="RCZI01000009">
    <property type="protein sequence ID" value="TPG23582.1"/>
    <property type="molecule type" value="Genomic_DNA"/>
</dbReference>
<dbReference type="InterPro" id="IPR029016">
    <property type="entry name" value="GAF-like_dom_sf"/>
</dbReference>
<proteinExistence type="predicted"/>
<sequence>MDSDGTHHAVGAKVFTRYADAYFAAIESCAAMQTATFDPDECPEPIEVSVITGSELRDAPPRDAVFLELVRTLGGFGLHAALSVLNRTVPHRFTGVYLIESDRTLRNLALFDKDGEPCPAELQTIPLSASFCQFAVTTGGFHTGNSGEDVRLQGHWAKGMYNAYGGVPIVAEDGTALGTLCHFDHHPRNLDPADLELLHSAARVLERVVRPSDKSRRQSVK</sequence>
<organism evidence="1 2">
    <name type="scientific">Variovorax guangxiensis</name>
    <dbReference type="NCBI Taxonomy" id="1775474"/>
    <lineage>
        <taxon>Bacteria</taxon>
        <taxon>Pseudomonadati</taxon>
        <taxon>Pseudomonadota</taxon>
        <taxon>Betaproteobacteria</taxon>
        <taxon>Burkholderiales</taxon>
        <taxon>Comamonadaceae</taxon>
        <taxon>Variovorax</taxon>
    </lineage>
</organism>
<name>A0A502DFU5_9BURK</name>
<dbReference type="Gene3D" id="3.30.450.40">
    <property type="match status" value="1"/>
</dbReference>
<dbReference type="SUPFAM" id="SSF55781">
    <property type="entry name" value="GAF domain-like"/>
    <property type="match status" value="1"/>
</dbReference>
<accession>A0A502DFU5</accession>
<dbReference type="AlphaFoldDB" id="A0A502DFU5"/>
<reference evidence="1 2" key="1">
    <citation type="journal article" date="2019" name="Environ. Microbiol.">
        <title>Species interactions and distinct microbial communities in high Arctic permafrost affected cryosols are associated with the CH4 and CO2 gas fluxes.</title>
        <authorList>
            <person name="Altshuler I."/>
            <person name="Hamel J."/>
            <person name="Turney S."/>
            <person name="Magnuson E."/>
            <person name="Levesque R."/>
            <person name="Greer C."/>
            <person name="Whyte L.G."/>
        </authorList>
    </citation>
    <scope>NUCLEOTIDE SEQUENCE [LARGE SCALE GENOMIC DNA]</scope>
    <source>
        <strain evidence="1 2">S06.C</strain>
    </source>
</reference>
<dbReference type="PANTHER" id="PTHR43102">
    <property type="entry name" value="SLR1143 PROTEIN"/>
    <property type="match status" value="1"/>
</dbReference>
<protein>
    <submittedName>
        <fullName evidence="1">GAF domain-containing protein</fullName>
    </submittedName>
</protein>
<dbReference type="Proteomes" id="UP000319212">
    <property type="component" value="Unassembled WGS sequence"/>
</dbReference>
<gene>
    <name evidence="1" type="ORF">EAH82_20485</name>
</gene>